<name>A0A7S4C455_CHRCT</name>
<reference evidence="1" key="1">
    <citation type="submission" date="2021-01" db="EMBL/GenBank/DDBJ databases">
        <authorList>
            <person name="Corre E."/>
            <person name="Pelletier E."/>
            <person name="Niang G."/>
            <person name="Scheremetjew M."/>
            <person name="Finn R."/>
            <person name="Kale V."/>
            <person name="Holt S."/>
            <person name="Cochrane G."/>
            <person name="Meng A."/>
            <person name="Brown T."/>
            <person name="Cohen L."/>
        </authorList>
    </citation>
    <scope>NUCLEOTIDE SEQUENCE</scope>
    <source>
        <strain evidence="1">CCMP645</strain>
    </source>
</reference>
<evidence type="ECO:0000313" key="1">
    <source>
        <dbReference type="EMBL" id="CAE0785668.1"/>
    </source>
</evidence>
<protein>
    <submittedName>
        <fullName evidence="1">Uncharacterized protein</fullName>
    </submittedName>
</protein>
<sequence>MCRQQEQRSRHGCRPFHFLKAVGLQGLEQLPAAKANLALLFEIKAGSFSKWMGLAAICKEGVDAASASVGRSHPAAQRDPICRLQPHLLTQLARCRVLRCFAIVNKSSDRR</sequence>
<dbReference type="AlphaFoldDB" id="A0A7S4C455"/>
<dbReference type="EMBL" id="HBIZ01061936">
    <property type="protein sequence ID" value="CAE0785668.1"/>
    <property type="molecule type" value="Transcribed_RNA"/>
</dbReference>
<organism evidence="1">
    <name type="scientific">Chrysotila carterae</name>
    <name type="common">Marine alga</name>
    <name type="synonym">Syracosphaera carterae</name>
    <dbReference type="NCBI Taxonomy" id="13221"/>
    <lineage>
        <taxon>Eukaryota</taxon>
        <taxon>Haptista</taxon>
        <taxon>Haptophyta</taxon>
        <taxon>Prymnesiophyceae</taxon>
        <taxon>Isochrysidales</taxon>
        <taxon>Isochrysidaceae</taxon>
        <taxon>Chrysotila</taxon>
    </lineage>
</organism>
<accession>A0A7S4C455</accession>
<gene>
    <name evidence="1" type="ORF">PCAR00345_LOCUS38376</name>
</gene>
<proteinExistence type="predicted"/>